<accession>A0AAD3T1J1</accession>
<comment type="similarity">
    <text evidence="1 2">Belongs to the TIFY/JAZ family.</text>
</comment>
<evidence type="ECO:0000313" key="6">
    <source>
        <dbReference type="Proteomes" id="UP001279734"/>
    </source>
</evidence>
<evidence type="ECO:0000256" key="1">
    <source>
        <dbReference type="ARBA" id="ARBA00008614"/>
    </source>
</evidence>
<keyword evidence="2" id="KW-1184">Jasmonic acid signaling pathway</keyword>
<keyword evidence="6" id="KW-1185">Reference proteome</keyword>
<organism evidence="5 6">
    <name type="scientific">Nepenthes gracilis</name>
    <name type="common">Slender pitcher plant</name>
    <dbReference type="NCBI Taxonomy" id="150966"/>
    <lineage>
        <taxon>Eukaryota</taxon>
        <taxon>Viridiplantae</taxon>
        <taxon>Streptophyta</taxon>
        <taxon>Embryophyta</taxon>
        <taxon>Tracheophyta</taxon>
        <taxon>Spermatophyta</taxon>
        <taxon>Magnoliopsida</taxon>
        <taxon>eudicotyledons</taxon>
        <taxon>Gunneridae</taxon>
        <taxon>Pentapetalae</taxon>
        <taxon>Caryophyllales</taxon>
        <taxon>Nepenthaceae</taxon>
        <taxon>Nepenthes</taxon>
    </lineage>
</organism>
<dbReference type="EMBL" id="BSYO01000021">
    <property type="protein sequence ID" value="GMH19986.1"/>
    <property type="molecule type" value="Genomic_DNA"/>
</dbReference>
<proteinExistence type="inferred from homology"/>
<dbReference type="PANTHER" id="PTHR33077">
    <property type="entry name" value="PROTEIN TIFY 4A-RELATED-RELATED"/>
    <property type="match status" value="1"/>
</dbReference>
<gene>
    <name evidence="5" type="ORF">Nepgr_021827</name>
</gene>
<dbReference type="GO" id="GO:0005634">
    <property type="term" value="C:nucleus"/>
    <property type="evidence" value="ECO:0007669"/>
    <property type="project" value="UniProtKB-SubCell"/>
</dbReference>
<evidence type="ECO:0000256" key="3">
    <source>
        <dbReference type="SAM" id="MobiDB-lite"/>
    </source>
</evidence>
<dbReference type="AlphaFoldDB" id="A0AAD3T1J1"/>
<keyword evidence="2" id="KW-0539">Nucleus</keyword>
<feature type="compositionally biased region" description="Polar residues" evidence="3">
    <location>
        <begin position="139"/>
        <end position="148"/>
    </location>
</feature>
<dbReference type="Proteomes" id="UP001279734">
    <property type="component" value="Unassembled WGS sequence"/>
</dbReference>
<dbReference type="Pfam" id="PF06200">
    <property type="entry name" value="tify"/>
    <property type="match status" value="1"/>
</dbReference>
<sequence>MVLLAFARQRPKLHTSNAESQDNNSPSVESIVLVSYSSVLFRPESGPESDVMSTGVTATRAGSVLDKPLHQLTEEDLSQVTREDCRRFLKEKGMRRPSWNKCQAIQQVISLKSLLEPPPNPASAAAAPPKASTPPRASTNDATSNSCSSLKELTPAEADASLSACDGSLNRPTTGPFRSNPSRELECRQSVDDNKAVSPRSTDATDLSARKMTIFYSGKVNVYDEVPADRARNIMHIAASPIQFSRNEPTGGYSAGWATPSHLSHSNLKFNVIPPHALISQSMTTGKMTDYIQQIRKGNVLHEPDVEGQTNRQVSLQRYREKKKDRGRFKSKRKIGSSSGLEMYLNHQISVNGQSSGSSTSSPSQPGQPHTLSSLLENQLENPGLSVDLNDKA</sequence>
<feature type="compositionally biased region" description="Low complexity" evidence="3">
    <location>
        <begin position="122"/>
        <end position="138"/>
    </location>
</feature>
<dbReference type="GO" id="GO:0031347">
    <property type="term" value="P:regulation of defense response"/>
    <property type="evidence" value="ECO:0007669"/>
    <property type="project" value="UniProtKB-UniRule"/>
</dbReference>
<dbReference type="InterPro" id="IPR040390">
    <property type="entry name" value="TIFY/JAZ"/>
</dbReference>
<dbReference type="InterPro" id="IPR010399">
    <property type="entry name" value="Tify_dom"/>
</dbReference>
<dbReference type="PANTHER" id="PTHR33077:SF42">
    <property type="entry name" value="PROTEIN TIFY 4A-RELATED"/>
    <property type="match status" value="1"/>
</dbReference>
<feature type="region of interest" description="Disordered" evidence="3">
    <location>
        <begin position="306"/>
        <end position="393"/>
    </location>
</feature>
<comment type="function">
    <text evidence="2">Repressor of jasmonate responses.</text>
</comment>
<name>A0AAD3T1J1_NEPGR</name>
<evidence type="ECO:0000313" key="5">
    <source>
        <dbReference type="EMBL" id="GMH19986.1"/>
    </source>
</evidence>
<comment type="domain">
    <text evidence="2">The jas domain is required for interaction with COI1.</text>
</comment>
<reference evidence="5" key="1">
    <citation type="submission" date="2023-05" db="EMBL/GenBank/DDBJ databases">
        <title>Nepenthes gracilis genome sequencing.</title>
        <authorList>
            <person name="Fukushima K."/>
        </authorList>
    </citation>
    <scope>NUCLEOTIDE SEQUENCE</scope>
    <source>
        <strain evidence="5">SING2019-196</strain>
    </source>
</reference>
<evidence type="ECO:0000259" key="4">
    <source>
        <dbReference type="PROSITE" id="PS51320"/>
    </source>
</evidence>
<feature type="region of interest" description="Disordered" evidence="3">
    <location>
        <begin position="114"/>
        <end position="148"/>
    </location>
</feature>
<protein>
    <recommendedName>
        <fullName evidence="2">Protein TIFY</fullName>
    </recommendedName>
    <alternativeName>
        <fullName evidence="2">Jasmonate ZIM domain-containing protein</fullName>
    </alternativeName>
</protein>
<dbReference type="GO" id="GO:2000022">
    <property type="term" value="P:regulation of jasmonic acid mediated signaling pathway"/>
    <property type="evidence" value="ECO:0007669"/>
    <property type="project" value="UniProtKB-UniRule"/>
</dbReference>
<dbReference type="SMART" id="SM00979">
    <property type="entry name" value="TIFY"/>
    <property type="match status" value="1"/>
</dbReference>
<feature type="region of interest" description="Disordered" evidence="3">
    <location>
        <begin position="163"/>
        <end position="204"/>
    </location>
</feature>
<dbReference type="GO" id="GO:0009611">
    <property type="term" value="P:response to wounding"/>
    <property type="evidence" value="ECO:0007669"/>
    <property type="project" value="UniProtKB-UniRule"/>
</dbReference>
<comment type="caution">
    <text evidence="5">The sequence shown here is derived from an EMBL/GenBank/DDBJ whole genome shotgun (WGS) entry which is preliminary data.</text>
</comment>
<comment type="subcellular location">
    <subcellularLocation>
        <location evidence="2">Nucleus</location>
    </subcellularLocation>
</comment>
<dbReference type="PROSITE" id="PS51320">
    <property type="entry name" value="TIFY"/>
    <property type="match status" value="1"/>
</dbReference>
<feature type="compositionally biased region" description="Low complexity" evidence="3">
    <location>
        <begin position="353"/>
        <end position="369"/>
    </location>
</feature>
<feature type="compositionally biased region" description="Polar residues" evidence="3">
    <location>
        <begin position="170"/>
        <end position="180"/>
    </location>
</feature>
<feature type="compositionally biased region" description="Polar residues" evidence="3">
    <location>
        <begin position="370"/>
        <end position="381"/>
    </location>
</feature>
<feature type="domain" description="Tify" evidence="4">
    <location>
        <begin position="205"/>
        <end position="240"/>
    </location>
</feature>
<feature type="compositionally biased region" description="Basic and acidic residues" evidence="3">
    <location>
        <begin position="181"/>
        <end position="195"/>
    </location>
</feature>
<feature type="compositionally biased region" description="Basic residues" evidence="3">
    <location>
        <begin position="325"/>
        <end position="335"/>
    </location>
</feature>
<evidence type="ECO:0000256" key="2">
    <source>
        <dbReference type="RuleBase" id="RU369065"/>
    </source>
</evidence>